<dbReference type="InterPro" id="IPR003961">
    <property type="entry name" value="FN3_dom"/>
</dbReference>
<proteinExistence type="predicted"/>
<dbReference type="SUPFAM" id="SSF49265">
    <property type="entry name" value="Fibronectin type III"/>
    <property type="match status" value="1"/>
</dbReference>
<protein>
    <submittedName>
        <fullName evidence="3">Minor tail protein</fullName>
    </submittedName>
</protein>
<dbReference type="KEGG" id="vg:54993701"/>
<reference evidence="4" key="1">
    <citation type="submission" date="2018-04" db="EMBL/GenBank/DDBJ databases">
        <authorList>
            <person name="Go L.Y."/>
            <person name="Mitchell J.A."/>
        </authorList>
    </citation>
    <scope>NUCLEOTIDE SEQUENCE [LARGE SCALE GENOMIC DNA]</scope>
</reference>
<dbReference type="Gene3D" id="2.60.40.10">
    <property type="entry name" value="Immunoglobulins"/>
    <property type="match status" value="1"/>
</dbReference>
<accession>A0A2Z4Q9B4</accession>
<evidence type="ECO:0000259" key="2">
    <source>
        <dbReference type="PROSITE" id="PS50853"/>
    </source>
</evidence>
<evidence type="ECO:0000256" key="1">
    <source>
        <dbReference type="SAM" id="MobiDB-lite"/>
    </source>
</evidence>
<dbReference type="InterPro" id="IPR036116">
    <property type="entry name" value="FN3_sf"/>
</dbReference>
<keyword evidence="4" id="KW-1185">Reference proteome</keyword>
<sequence length="267" mass="28999">MVYTEGQLNGARDYRVGFTINYSGVQDWNANTSRFDWKVELVDAANYGSWTNATCKVWANIGGVGYYGTFTIPSAANRRLVLSGSTWHAHDGEGFRSGFASNAYIKVPHSNIGEGGSGDAWVDAPRIPKPPAKPAAPTFSNITTSNVRVTSGIPDNRGAAIDAYDFQFALDSAFTGATTRNHNGHVLDINPLAAGKDHWFRTRAHNSRGWGPWSDARSTKTKTALYFIDPDTDVAETVELFAWTGTAYTPVELLLDPELDGTFVAPA</sequence>
<name>A0A2Z4Q9B4_9CAUD</name>
<dbReference type="PROSITE" id="PS50853">
    <property type="entry name" value="FN3"/>
    <property type="match status" value="1"/>
</dbReference>
<dbReference type="CDD" id="cd00063">
    <property type="entry name" value="FN3"/>
    <property type="match status" value="1"/>
</dbReference>
<dbReference type="RefSeq" id="YP_009803141.1">
    <property type="nucleotide sequence ID" value="NC_047992.1"/>
</dbReference>
<evidence type="ECO:0000313" key="4">
    <source>
        <dbReference type="Proteomes" id="UP000251243"/>
    </source>
</evidence>
<dbReference type="GeneID" id="54993701"/>
<dbReference type="EMBL" id="MH271320">
    <property type="protein sequence ID" value="AWY06652.1"/>
    <property type="molecule type" value="Genomic_DNA"/>
</dbReference>
<organism evidence="3 4">
    <name type="scientific">Microbacterium phage Zeta1847</name>
    <dbReference type="NCBI Taxonomy" id="2201444"/>
    <lineage>
        <taxon>Viruses</taxon>
        <taxon>Duplodnaviria</taxon>
        <taxon>Heunggongvirae</taxon>
        <taxon>Uroviricota</taxon>
        <taxon>Caudoviricetes</taxon>
        <taxon>Casidaviridae</taxon>
        <taxon>Zetavirus</taxon>
        <taxon>Zetavirus zeta1847</taxon>
    </lineage>
</organism>
<dbReference type="Proteomes" id="UP000251243">
    <property type="component" value="Segment"/>
</dbReference>
<evidence type="ECO:0000313" key="3">
    <source>
        <dbReference type="EMBL" id="AWY06652.1"/>
    </source>
</evidence>
<feature type="domain" description="Fibronectin type-III" evidence="2">
    <location>
        <begin position="133"/>
        <end position="224"/>
    </location>
</feature>
<dbReference type="InterPro" id="IPR013783">
    <property type="entry name" value="Ig-like_fold"/>
</dbReference>
<gene>
    <name evidence="3" type="primary">18</name>
    <name evidence="3" type="ORF">SEA_ZETA1847_18</name>
</gene>
<feature type="region of interest" description="Disordered" evidence="1">
    <location>
        <begin position="117"/>
        <end position="139"/>
    </location>
</feature>